<feature type="transmembrane region" description="Helical" evidence="1">
    <location>
        <begin position="390"/>
        <end position="411"/>
    </location>
</feature>
<dbReference type="Pfam" id="PF22895">
    <property type="entry name" value="DUF7024"/>
    <property type="match status" value="1"/>
</dbReference>
<feature type="domain" description="DUF6311" evidence="2">
    <location>
        <begin position="19"/>
        <end position="407"/>
    </location>
</feature>
<proteinExistence type="predicted"/>
<feature type="transmembrane region" description="Helical" evidence="1">
    <location>
        <begin position="132"/>
        <end position="149"/>
    </location>
</feature>
<feature type="transmembrane region" description="Helical" evidence="1">
    <location>
        <begin position="288"/>
        <end position="307"/>
    </location>
</feature>
<evidence type="ECO:0000259" key="4">
    <source>
        <dbReference type="Pfam" id="PF25853"/>
    </source>
</evidence>
<evidence type="ECO:0000313" key="6">
    <source>
        <dbReference type="Proteomes" id="UP000275331"/>
    </source>
</evidence>
<sequence>MSISIDKSQEKWLLLLPVFIAILYFGVVFDYSILNPQNISWLSGDRLQAYLGWEFYRNTPWSFPVIGRTNYGMELGSSVIFTDSNPWFSIIFKIISPLLSYNFQYSGIWLMLCMILQAIVIWKIISLYTQNNVIRILTLVFMLFNPAWIARSGHLTLMAFFTFTYAIYLTLRYTRYHEYKFTHWCLLLCLAVGIHFYLFLISGLNWMMLLIYMYWKDEDNRSYIIKSTIITFIAFFIVTYVLGYYTVGEGGIADGFGYYKANLLTPIVAGDFSHIIGLNNFHTGEYEGYNYFGLGLLLLIVINLIFGKLDIYSSIRRNFALFAFLVTCFFIALSNIPAIGENEFLIPLPDFILKICSVFRASGRFFWPITLVIYIYFISKTLTWSKTKNYAIFILAICSLLQVVDTSNGWLNNHRKLTVDTKIDPEIEAYQDFWGKNLQQYKNIRWYPLENPVSKWKAASYLANQYKQNTSAVYFARVNIYKALQVNKEVLDSFIKGTYASDTAYLMDKNYSSVIKIRPGDLYIKYKDLYMLLPGKVQCFECENLNKKTNTLLNENVIEFNSNTISSIYTLDGWSRPESWGIWTSGNTARLSLPASHKMTISFNAFVVPNLHDSVKITFSCNNTNLGKFETTSFYGNNVSLDTSSCQKDHKGYIQLQIHVANPVSPQQLSMSNDNRVLGIGLTKIEMFNK</sequence>
<dbReference type="InterPro" id="IPR058671">
    <property type="entry name" value="DUF6311_C"/>
</dbReference>
<accession>A0A3R9GX74</accession>
<dbReference type="Proteomes" id="UP000275331">
    <property type="component" value="Unassembled WGS sequence"/>
</dbReference>
<keyword evidence="1" id="KW-1133">Transmembrane helix</keyword>
<evidence type="ECO:0000259" key="3">
    <source>
        <dbReference type="Pfam" id="PF22895"/>
    </source>
</evidence>
<dbReference type="OrthoDB" id="1814621at2"/>
<feature type="transmembrane region" description="Helical" evidence="1">
    <location>
        <begin position="107"/>
        <end position="125"/>
    </location>
</feature>
<organism evidence="5 6">
    <name type="scientific">Atlantibacter subterraneus</name>
    <dbReference type="NCBI Taxonomy" id="255519"/>
    <lineage>
        <taxon>Bacteria</taxon>
        <taxon>Pseudomonadati</taxon>
        <taxon>Pseudomonadota</taxon>
        <taxon>Gammaproteobacteria</taxon>
        <taxon>Enterobacterales</taxon>
        <taxon>Enterobacteriaceae</taxon>
        <taxon>Atlantibacter</taxon>
    </lineage>
</organism>
<feature type="transmembrane region" description="Helical" evidence="1">
    <location>
        <begin position="155"/>
        <end position="173"/>
    </location>
</feature>
<feature type="transmembrane region" description="Helical" evidence="1">
    <location>
        <begin position="12"/>
        <end position="34"/>
    </location>
</feature>
<feature type="domain" description="DUF6311" evidence="4">
    <location>
        <begin position="433"/>
        <end position="513"/>
    </location>
</feature>
<dbReference type="EMBL" id="RHXB01000001">
    <property type="protein sequence ID" value="RSE29355.1"/>
    <property type="molecule type" value="Genomic_DNA"/>
</dbReference>
<feature type="transmembrane region" description="Helical" evidence="1">
    <location>
        <begin position="257"/>
        <end position="276"/>
    </location>
</feature>
<comment type="caution">
    <text evidence="5">The sequence shown here is derived from an EMBL/GenBank/DDBJ whole genome shotgun (WGS) entry which is preliminary data.</text>
</comment>
<name>A0A3R9GX74_9ENTR</name>
<evidence type="ECO:0000259" key="2">
    <source>
        <dbReference type="Pfam" id="PF19830"/>
    </source>
</evidence>
<keyword evidence="1" id="KW-0472">Membrane</keyword>
<dbReference type="Pfam" id="PF25853">
    <property type="entry name" value="DUF6311_C"/>
    <property type="match status" value="1"/>
</dbReference>
<evidence type="ECO:0000313" key="5">
    <source>
        <dbReference type="EMBL" id="RSE29355.1"/>
    </source>
</evidence>
<gene>
    <name evidence="5" type="ORF">EGT71_02275</name>
</gene>
<keyword evidence="1" id="KW-0812">Transmembrane</keyword>
<feature type="transmembrane region" description="Helical" evidence="1">
    <location>
        <begin position="223"/>
        <end position="245"/>
    </location>
</feature>
<feature type="transmembrane region" description="Helical" evidence="1">
    <location>
        <begin position="185"/>
        <end position="211"/>
    </location>
</feature>
<dbReference type="AlphaFoldDB" id="A0A3R9GX74"/>
<feature type="transmembrane region" description="Helical" evidence="1">
    <location>
        <begin position="319"/>
        <end position="339"/>
    </location>
</feature>
<evidence type="ECO:0008006" key="7">
    <source>
        <dbReference type="Google" id="ProtNLM"/>
    </source>
</evidence>
<dbReference type="InterPro" id="IPR054288">
    <property type="entry name" value="DUF7024"/>
</dbReference>
<dbReference type="InterPro" id="IPR046278">
    <property type="entry name" value="DUF6311"/>
</dbReference>
<feature type="transmembrane region" description="Helical" evidence="1">
    <location>
        <begin position="351"/>
        <end position="378"/>
    </location>
</feature>
<feature type="domain" description="DUF7024" evidence="3">
    <location>
        <begin position="566"/>
        <end position="687"/>
    </location>
</feature>
<dbReference type="Pfam" id="PF19830">
    <property type="entry name" value="DUF6311"/>
    <property type="match status" value="1"/>
</dbReference>
<dbReference type="RefSeq" id="WP_125292394.1">
    <property type="nucleotide sequence ID" value="NZ_DAMBXK010000002.1"/>
</dbReference>
<evidence type="ECO:0000256" key="1">
    <source>
        <dbReference type="SAM" id="Phobius"/>
    </source>
</evidence>
<reference evidence="5 6" key="1">
    <citation type="submission" date="2018-10" db="EMBL/GenBank/DDBJ databases">
        <title>Transmission dynamics of multidrug resistant bacteria on intensive care unit surfaces.</title>
        <authorList>
            <person name="D'Souza A.W."/>
            <person name="Potter R.F."/>
            <person name="Wallace M."/>
            <person name="Shupe A."/>
            <person name="Patel S."/>
            <person name="Sun S."/>
            <person name="Gul D."/>
            <person name="Kwon J.H."/>
            <person name="Andleeb S."/>
            <person name="Burnham C.-A.D."/>
            <person name="Dantas G."/>
        </authorList>
    </citation>
    <scope>NUCLEOTIDE SEQUENCE [LARGE SCALE GENOMIC DNA]</scope>
    <source>
        <strain evidence="5 6">AS_373</strain>
    </source>
</reference>
<protein>
    <recommendedName>
        <fullName evidence="7">Glycosyltransferase RgtA/B/C/D-like domain-containing protein</fullName>
    </recommendedName>
</protein>